<reference evidence="2 3" key="1">
    <citation type="submission" date="2021-03" db="EMBL/GenBank/DDBJ databases">
        <title>Complete genome of Streptomyces formicae strain 1H-GS9 (DSM 100524).</title>
        <authorList>
            <person name="Atanasov K.E."/>
            <person name="Altabella T."/>
            <person name="Ferrer A."/>
        </authorList>
    </citation>
    <scope>NUCLEOTIDE SEQUENCE [LARGE SCALE GENOMIC DNA]</scope>
    <source>
        <strain evidence="2 3">1H-GS9</strain>
    </source>
</reference>
<name>A0ABY3WGA7_9ACTN</name>
<evidence type="ECO:0000256" key="1">
    <source>
        <dbReference type="SAM" id="MobiDB-lite"/>
    </source>
</evidence>
<accession>A0ABY3WGA7</accession>
<evidence type="ECO:0000313" key="2">
    <source>
        <dbReference type="EMBL" id="UNM10432.1"/>
    </source>
</evidence>
<feature type="compositionally biased region" description="Basic and acidic residues" evidence="1">
    <location>
        <begin position="11"/>
        <end position="28"/>
    </location>
</feature>
<dbReference type="RefSeq" id="WP_242328935.1">
    <property type="nucleotide sequence ID" value="NZ_CP071872.1"/>
</dbReference>
<protein>
    <submittedName>
        <fullName evidence="2">Uncharacterized protein</fullName>
    </submittedName>
</protein>
<evidence type="ECO:0000313" key="3">
    <source>
        <dbReference type="Proteomes" id="UP000828924"/>
    </source>
</evidence>
<proteinExistence type="predicted"/>
<sequence>MRSARASSSGRLHEDDVARPKDGAEVSGHHLVVADPADLGDACRTGSEGELLGEVAADGEDEVGADFGGVASDFAVRLDGFIAEYGDPAAFGSFGRLGGVLVQRLMPAPN</sequence>
<keyword evidence="3" id="KW-1185">Reference proteome</keyword>
<organism evidence="2 3">
    <name type="scientific">Streptomyces formicae</name>
    <dbReference type="NCBI Taxonomy" id="1616117"/>
    <lineage>
        <taxon>Bacteria</taxon>
        <taxon>Bacillati</taxon>
        <taxon>Actinomycetota</taxon>
        <taxon>Actinomycetes</taxon>
        <taxon>Kitasatosporales</taxon>
        <taxon>Streptomycetaceae</taxon>
        <taxon>Streptomyces</taxon>
    </lineage>
</organism>
<dbReference type="EMBL" id="CP071872">
    <property type="protein sequence ID" value="UNM10432.1"/>
    <property type="molecule type" value="Genomic_DNA"/>
</dbReference>
<feature type="compositionally biased region" description="Polar residues" evidence="1">
    <location>
        <begin position="1"/>
        <end position="10"/>
    </location>
</feature>
<dbReference type="Proteomes" id="UP000828924">
    <property type="component" value="Chromosome"/>
</dbReference>
<gene>
    <name evidence="2" type="ORF">J4032_01935</name>
</gene>
<feature type="region of interest" description="Disordered" evidence="1">
    <location>
        <begin position="1"/>
        <end position="28"/>
    </location>
</feature>